<feature type="transmembrane region" description="Helical" evidence="1">
    <location>
        <begin position="12"/>
        <end position="30"/>
    </location>
</feature>
<accession>A0ABT8CUY8</accession>
<organism evidence="2 4">
    <name type="scientific">Paenimyroides ceti</name>
    <dbReference type="NCBI Taxonomy" id="395087"/>
    <lineage>
        <taxon>Bacteria</taxon>
        <taxon>Pseudomonadati</taxon>
        <taxon>Bacteroidota</taxon>
        <taxon>Flavobacteriia</taxon>
        <taxon>Flavobacteriales</taxon>
        <taxon>Flavobacteriaceae</taxon>
        <taxon>Paenimyroides</taxon>
    </lineage>
</organism>
<dbReference type="EMBL" id="JAUFQU010000062">
    <property type="protein sequence ID" value="MDN3709837.1"/>
    <property type="molecule type" value="Genomic_DNA"/>
</dbReference>
<proteinExistence type="predicted"/>
<gene>
    <name evidence="2" type="ORF">QW060_10545</name>
    <name evidence="3" type="ORF">QW060_23160</name>
</gene>
<feature type="transmembrane region" description="Helical" evidence="1">
    <location>
        <begin position="76"/>
        <end position="98"/>
    </location>
</feature>
<evidence type="ECO:0000256" key="1">
    <source>
        <dbReference type="SAM" id="Phobius"/>
    </source>
</evidence>
<evidence type="ECO:0000313" key="2">
    <source>
        <dbReference type="EMBL" id="MDN3707571.1"/>
    </source>
</evidence>
<reference evidence="4" key="2">
    <citation type="journal article" date="2019" name="Int. J. Syst. Evol. Microbiol.">
        <title>The Global Catalogue of Microorganisms (GCM) 10K type strain sequencing project: providing services to taxonomists for standard genome sequencing and annotation.</title>
        <authorList>
            <consortium name="The Broad Institute Genomics Platform"/>
            <consortium name="The Broad Institute Genome Sequencing Center for Infectious Disease"/>
            <person name="Wu L."/>
            <person name="Ma J."/>
        </authorList>
    </citation>
    <scope>NUCLEOTIDE SEQUENCE [LARGE SCALE GENOMIC DNA]</scope>
    <source>
        <strain evidence="4">CECT 7184</strain>
    </source>
</reference>
<evidence type="ECO:0000313" key="4">
    <source>
        <dbReference type="Proteomes" id="UP001242368"/>
    </source>
</evidence>
<name>A0ABT8CUY8_9FLAO</name>
<evidence type="ECO:0000313" key="3">
    <source>
        <dbReference type="EMBL" id="MDN3709837.1"/>
    </source>
</evidence>
<dbReference type="Proteomes" id="UP001242368">
    <property type="component" value="Unassembled WGS sequence"/>
</dbReference>
<dbReference type="EMBL" id="JAUFQU010000001">
    <property type="protein sequence ID" value="MDN3707571.1"/>
    <property type="molecule type" value="Genomic_DNA"/>
</dbReference>
<comment type="caution">
    <text evidence="2">The sequence shown here is derived from an EMBL/GenBank/DDBJ whole genome shotgun (WGS) entry which is preliminary data.</text>
</comment>
<feature type="transmembrane region" description="Helical" evidence="1">
    <location>
        <begin position="141"/>
        <end position="168"/>
    </location>
</feature>
<dbReference type="RefSeq" id="WP_290363544.1">
    <property type="nucleotide sequence ID" value="NZ_JAUFQU010000001.1"/>
</dbReference>
<keyword evidence="4" id="KW-1185">Reference proteome</keyword>
<keyword evidence="1" id="KW-0812">Transmembrane</keyword>
<feature type="transmembrane region" description="Helical" evidence="1">
    <location>
        <begin position="36"/>
        <end position="55"/>
    </location>
</feature>
<keyword evidence="1" id="KW-0472">Membrane</keyword>
<protein>
    <submittedName>
        <fullName evidence="2">DUF4199 domain-containing protein</fullName>
    </submittedName>
</protein>
<reference evidence="2" key="3">
    <citation type="submission" date="2023-06" db="EMBL/GenBank/DDBJ databases">
        <authorList>
            <person name="Lucena T."/>
            <person name="Sun Q."/>
        </authorList>
    </citation>
    <scope>NUCLEOTIDE SEQUENCE</scope>
    <source>
        <strain evidence="2">CECT 7184</strain>
    </source>
</reference>
<keyword evidence="1" id="KW-1133">Transmembrane helix</keyword>
<sequence length="180" mass="19775">MNQTIKNIGIRYGVLLAIILVIINLFIYFYDYTLMNSIINGFGLIFLILIFGIISMVTSKKKIGGYITFREAFTPYILVITIGVLVPTLLQFLIYGVFDTATGEALKQHYIALTAEQLNKFNVPAEQAQVSIEAVKASNPYAIGTLLTSGAIRIAMLSVAGLIAALIFRNKTEFSAKPQA</sequence>
<reference evidence="2" key="1">
    <citation type="journal article" date="2014" name="Int. J. Syst. Evol. Microbiol.">
        <title>Complete genome of a new Firmicutes species belonging to the dominant human colonic microbiota ('Ruminococcus bicirculans') reveals two chromosomes and a selective capacity to utilize plant glucans.</title>
        <authorList>
            <consortium name="NISC Comparative Sequencing Program"/>
            <person name="Wegmann U."/>
            <person name="Louis P."/>
            <person name="Goesmann A."/>
            <person name="Henrissat B."/>
            <person name="Duncan S.H."/>
            <person name="Flint H.J."/>
        </authorList>
    </citation>
    <scope>NUCLEOTIDE SEQUENCE</scope>
    <source>
        <strain evidence="2">CECT 7184</strain>
    </source>
</reference>
<dbReference type="InterPro" id="IPR025250">
    <property type="entry name" value="DUF4199"/>
</dbReference>
<dbReference type="Pfam" id="PF13858">
    <property type="entry name" value="DUF4199"/>
    <property type="match status" value="1"/>
</dbReference>